<keyword evidence="1" id="KW-0808">Transferase</keyword>
<sequence length="159" mass="17626">MVIYSVIKNFESRFFCRLRYELIKRKFKAAGKRGYIGANVTIKNIANLEVGENFSIHCNSYIDAIGTIVIGDNVSIAHNSSLLSFEHTYDNIEMPIKYNPLELKKIEISNDVWIGCGVRVLAGTVILSRVIVAANSVTKGNLLVSGIYAGLPARLKKAF</sequence>
<dbReference type="EC" id="2.3.1.-" evidence="1"/>
<accession>A0ABV0FS43</accession>
<evidence type="ECO:0000313" key="2">
    <source>
        <dbReference type="Proteomes" id="UP001477278"/>
    </source>
</evidence>
<name>A0ABV0FS43_9GAMM</name>
<dbReference type="GO" id="GO:0016746">
    <property type="term" value="F:acyltransferase activity"/>
    <property type="evidence" value="ECO:0007669"/>
    <property type="project" value="UniProtKB-KW"/>
</dbReference>
<organism evidence="1 2">
    <name type="scientific">Shewanella vesiculosa</name>
    <dbReference type="NCBI Taxonomy" id="518738"/>
    <lineage>
        <taxon>Bacteria</taxon>
        <taxon>Pseudomonadati</taxon>
        <taxon>Pseudomonadota</taxon>
        <taxon>Gammaproteobacteria</taxon>
        <taxon>Alteromonadales</taxon>
        <taxon>Shewanellaceae</taxon>
        <taxon>Shewanella</taxon>
    </lineage>
</organism>
<dbReference type="Proteomes" id="UP001477278">
    <property type="component" value="Unassembled WGS sequence"/>
</dbReference>
<keyword evidence="1" id="KW-0012">Acyltransferase</keyword>
<dbReference type="PANTHER" id="PTHR23416">
    <property type="entry name" value="SIALIC ACID SYNTHASE-RELATED"/>
    <property type="match status" value="1"/>
</dbReference>
<dbReference type="InterPro" id="IPR011004">
    <property type="entry name" value="Trimer_LpxA-like_sf"/>
</dbReference>
<protein>
    <submittedName>
        <fullName evidence="1">Acyltransferase</fullName>
        <ecNumber evidence="1">2.3.1.-</ecNumber>
    </submittedName>
</protein>
<gene>
    <name evidence="1" type="ORF">ABHN84_10905</name>
</gene>
<keyword evidence="2" id="KW-1185">Reference proteome</keyword>
<reference evidence="1 2" key="1">
    <citation type="submission" date="2024-05" db="EMBL/GenBank/DDBJ databases">
        <title>Genome sequencing of Marine Estuary Bacteria, Shewanella vesiculosa and S. baltica, and Pseudomonas syringae.</title>
        <authorList>
            <person name="Gurung A."/>
            <person name="Maclea K.S."/>
        </authorList>
    </citation>
    <scope>NUCLEOTIDE SEQUENCE [LARGE SCALE GENOMIC DNA]</scope>
    <source>
        <strain evidence="1 2">1A</strain>
    </source>
</reference>
<dbReference type="EMBL" id="JBDPZN010000003">
    <property type="protein sequence ID" value="MEO3682794.1"/>
    <property type="molecule type" value="Genomic_DNA"/>
</dbReference>
<comment type="caution">
    <text evidence="1">The sequence shown here is derived from an EMBL/GenBank/DDBJ whole genome shotgun (WGS) entry which is preliminary data.</text>
</comment>
<dbReference type="InterPro" id="IPR051159">
    <property type="entry name" value="Hexapeptide_acetyltransf"/>
</dbReference>
<proteinExistence type="predicted"/>
<dbReference type="SUPFAM" id="SSF51161">
    <property type="entry name" value="Trimeric LpxA-like enzymes"/>
    <property type="match status" value="1"/>
</dbReference>
<dbReference type="RefSeq" id="WP_347690218.1">
    <property type="nucleotide sequence ID" value="NZ_JBDPZN010000003.1"/>
</dbReference>
<dbReference type="CDD" id="cd04647">
    <property type="entry name" value="LbH_MAT_like"/>
    <property type="match status" value="1"/>
</dbReference>
<dbReference type="Gene3D" id="2.160.10.10">
    <property type="entry name" value="Hexapeptide repeat proteins"/>
    <property type="match status" value="1"/>
</dbReference>
<evidence type="ECO:0000313" key="1">
    <source>
        <dbReference type="EMBL" id="MEO3682794.1"/>
    </source>
</evidence>